<keyword evidence="1" id="KW-0732">Signal</keyword>
<name>A0A538TLR6_UNCEI</name>
<sequence length="911" mass="97234">MNVRALAIGLVAAVAAGLAAGPPSANAARHVNASYPQVLDSYPRNGDTRVPSNATLYYVFDQPTQKRGSFEVVDLDSMGQPHLNLDPPTWSALGDTVFLNPTQPMTYGHLCGMLVDTIFATDSTASNNVGGIRYFRVFPRARLERFPSGTGLSSVTLVPEVPVPVSASVRELNDNTATFTSARIEFWAATGVTLGGGSSATPLSTTVIPVAQRVPRLGTALLSVPVTLPRDLARNASTGLLGLRVLFEGTDESRLPLTFEAFSSLVATSGDTIFALTMTPALVTPAIAANVVVQSAFVEQPIPGAVYSAGDTVRARAVVTGIGTGPFRAVFYLDGSAVAMEEGYMESGHPVTVEPRGPIVSRRMGEHRLQFVVESPQHVAAQPMTFLCVPPPSGLYLPPRHPTAADSVITVPPVLSRFSLDGTNLVVGKSAFRDEDAAGIAWSAWKARYGVTKTGAFEANVLWRLRLDDTKNGSASPEQVRVGYKVEGASVEWGDLTPAIAAGAPLFASPVPRRSAQAVWSGSPLGDLQGYMALESRPRSSAGTIAALRSDLYAGRLSRAFGGERLLASLYGGYTHDDATPGGGATATTASATYGGSGHLKLPSDWSLFGDLATVRHRTIPGLDPGRSRTAVRGELKGAFAGFAARAEAFRYQPDLATPLNPYAISDRKGGAAELSRGVADWRFFGSYRREEPSEDVGSAPRIHVDKITFGGSLKLNQVSFVTPTLVRIQNRGPNTNFTESRAAGELTIGERMGGQTRARMDIAVLDDDRGVNARRVVTSGSLVSTRKESETVTTTLSGGIEREELKDLSLTNQTIQAAVEVRWEAVRGKFLVTPLFTYLDRRYDSTTNKEKRMTGRLHLTLIRVPGLGENAFAVEGRVDRVELKGPTEDKNTEGSVQISFGQQFGFTSSR</sequence>
<reference evidence="2 3" key="1">
    <citation type="journal article" date="2019" name="Nat. Microbiol.">
        <title>Mediterranean grassland soil C-N compound turnover is dependent on rainfall and depth, and is mediated by genomically divergent microorganisms.</title>
        <authorList>
            <person name="Diamond S."/>
            <person name="Andeer P.F."/>
            <person name="Li Z."/>
            <person name="Crits-Christoph A."/>
            <person name="Burstein D."/>
            <person name="Anantharaman K."/>
            <person name="Lane K.R."/>
            <person name="Thomas B.C."/>
            <person name="Pan C."/>
            <person name="Northen T.R."/>
            <person name="Banfield J.F."/>
        </authorList>
    </citation>
    <scope>NUCLEOTIDE SEQUENCE [LARGE SCALE GENOMIC DNA]</scope>
    <source>
        <strain evidence="2">WS_9</strain>
    </source>
</reference>
<dbReference type="Proteomes" id="UP000317691">
    <property type="component" value="Unassembled WGS sequence"/>
</dbReference>
<gene>
    <name evidence="2" type="ORF">E6K79_07445</name>
</gene>
<protein>
    <submittedName>
        <fullName evidence="2">Uncharacterized protein</fullName>
    </submittedName>
</protein>
<organism evidence="2 3">
    <name type="scientific">Eiseniibacteriota bacterium</name>
    <dbReference type="NCBI Taxonomy" id="2212470"/>
    <lineage>
        <taxon>Bacteria</taxon>
        <taxon>Candidatus Eiseniibacteriota</taxon>
    </lineage>
</organism>
<evidence type="ECO:0000313" key="3">
    <source>
        <dbReference type="Proteomes" id="UP000317691"/>
    </source>
</evidence>
<dbReference type="EMBL" id="VBOZ01000019">
    <property type="protein sequence ID" value="TMQ64535.1"/>
    <property type="molecule type" value="Genomic_DNA"/>
</dbReference>
<evidence type="ECO:0000256" key="1">
    <source>
        <dbReference type="SAM" id="SignalP"/>
    </source>
</evidence>
<feature type="signal peptide" evidence="1">
    <location>
        <begin position="1"/>
        <end position="27"/>
    </location>
</feature>
<comment type="caution">
    <text evidence="2">The sequence shown here is derived from an EMBL/GenBank/DDBJ whole genome shotgun (WGS) entry which is preliminary data.</text>
</comment>
<evidence type="ECO:0000313" key="2">
    <source>
        <dbReference type="EMBL" id="TMQ64535.1"/>
    </source>
</evidence>
<proteinExistence type="predicted"/>
<accession>A0A538TLR6</accession>
<dbReference type="AlphaFoldDB" id="A0A538TLR6"/>
<feature type="chain" id="PRO_5021935841" evidence="1">
    <location>
        <begin position="28"/>
        <end position="911"/>
    </location>
</feature>